<name>A0A5C6FM57_9PLAN</name>
<evidence type="ECO:0000313" key="3">
    <source>
        <dbReference type="Proteomes" id="UP000316476"/>
    </source>
</evidence>
<dbReference type="Proteomes" id="UP000316476">
    <property type="component" value="Unassembled WGS sequence"/>
</dbReference>
<protein>
    <submittedName>
        <fullName evidence="2">Outer membrane biogenesis protein BamB</fullName>
    </submittedName>
</protein>
<dbReference type="InterPro" id="IPR002372">
    <property type="entry name" value="PQQ_rpt_dom"/>
</dbReference>
<sequence>MQKHFRWGASALGWGLAILGGLFATDTRATDWLQWRGPTSDNHAQQDWTLPLRWNVQTGQNIQWKTAIDGRGHSTPIVVGDWIYLTTHDPSADVQALVRLDRNTGRILNKWAIHRNVGPIQMHSNNSGASPSPASDGQHIYVSFHNRNAIHVTAVTLQGRQVWQRRVCDFAPQAFEFGYGASPIIEGELLIVAAEFDGDASGIYALDLDTGKPVWKIERPINLNFASAIVAPIAGERLLVIAGAETMDAYDPVTGQRRWSVPTTTEAICGTIVWDDRRLLVSGGNPTPGTWCINAAGEHRELWSNRVMCYEQSLLANDGYVYAVADSGVAYCWRTHDGREMWKERLFGGGISASPLLVGDELLVASERGEVYVLAANPDRFEMRAQNQTGESIFASPVAVDDTLYIRSGIQENGKRQEYLIAISEKP</sequence>
<dbReference type="AlphaFoldDB" id="A0A5C6FM57"/>
<dbReference type="PANTHER" id="PTHR34512:SF30">
    <property type="entry name" value="OUTER MEMBRANE PROTEIN ASSEMBLY FACTOR BAMB"/>
    <property type="match status" value="1"/>
</dbReference>
<evidence type="ECO:0000259" key="1">
    <source>
        <dbReference type="Pfam" id="PF13360"/>
    </source>
</evidence>
<dbReference type="OrthoDB" id="244732at2"/>
<dbReference type="InterPro" id="IPR011047">
    <property type="entry name" value="Quinoprotein_ADH-like_sf"/>
</dbReference>
<dbReference type="InterPro" id="IPR015943">
    <property type="entry name" value="WD40/YVTN_repeat-like_dom_sf"/>
</dbReference>
<comment type="caution">
    <text evidence="2">The sequence shown here is derived from an EMBL/GenBank/DDBJ whole genome shotgun (WGS) entry which is preliminary data.</text>
</comment>
<proteinExistence type="predicted"/>
<accession>A0A5C6FM57</accession>
<dbReference type="Gene3D" id="2.130.10.10">
    <property type="entry name" value="YVTN repeat-like/Quinoprotein amine dehydrogenase"/>
    <property type="match status" value="2"/>
</dbReference>
<organism evidence="2 3">
    <name type="scientific">Crateriforma conspicua</name>
    <dbReference type="NCBI Taxonomy" id="2527996"/>
    <lineage>
        <taxon>Bacteria</taxon>
        <taxon>Pseudomonadati</taxon>
        <taxon>Planctomycetota</taxon>
        <taxon>Planctomycetia</taxon>
        <taxon>Planctomycetales</taxon>
        <taxon>Planctomycetaceae</taxon>
        <taxon>Crateriforma</taxon>
    </lineage>
</organism>
<dbReference type="Pfam" id="PF13360">
    <property type="entry name" value="PQQ_2"/>
    <property type="match status" value="1"/>
</dbReference>
<dbReference type="RefSeq" id="WP_146415878.1">
    <property type="nucleotide sequence ID" value="NZ_SJPZ01000002.1"/>
</dbReference>
<dbReference type="EMBL" id="SJPZ01000002">
    <property type="protein sequence ID" value="TWU63225.1"/>
    <property type="molecule type" value="Genomic_DNA"/>
</dbReference>
<dbReference type="SUPFAM" id="SSF50998">
    <property type="entry name" value="Quinoprotein alcohol dehydrogenase-like"/>
    <property type="match status" value="1"/>
</dbReference>
<feature type="domain" description="Pyrrolo-quinoline quinone repeat" evidence="1">
    <location>
        <begin position="130"/>
        <end position="343"/>
    </location>
</feature>
<dbReference type="PANTHER" id="PTHR34512">
    <property type="entry name" value="CELL SURFACE PROTEIN"/>
    <property type="match status" value="1"/>
</dbReference>
<reference evidence="2 3" key="1">
    <citation type="submission" date="2019-02" db="EMBL/GenBank/DDBJ databases">
        <title>Deep-cultivation of Planctomycetes and their phenomic and genomic characterization uncovers novel biology.</title>
        <authorList>
            <person name="Wiegand S."/>
            <person name="Jogler M."/>
            <person name="Boedeker C."/>
            <person name="Pinto D."/>
            <person name="Vollmers J."/>
            <person name="Rivas-Marin E."/>
            <person name="Kohn T."/>
            <person name="Peeters S.H."/>
            <person name="Heuer A."/>
            <person name="Rast P."/>
            <person name="Oberbeckmann S."/>
            <person name="Bunk B."/>
            <person name="Jeske O."/>
            <person name="Meyerdierks A."/>
            <person name="Storesund J.E."/>
            <person name="Kallscheuer N."/>
            <person name="Luecker S."/>
            <person name="Lage O.M."/>
            <person name="Pohl T."/>
            <person name="Merkel B.J."/>
            <person name="Hornburger P."/>
            <person name="Mueller R.-W."/>
            <person name="Bruemmer F."/>
            <person name="Labrenz M."/>
            <person name="Spormann A.M."/>
            <person name="Op Den Camp H."/>
            <person name="Overmann J."/>
            <person name="Amann R."/>
            <person name="Jetten M.S.M."/>
            <person name="Mascher T."/>
            <person name="Medema M.H."/>
            <person name="Devos D.P."/>
            <person name="Kaster A.-K."/>
            <person name="Ovreas L."/>
            <person name="Rohde M."/>
            <person name="Galperin M.Y."/>
            <person name="Jogler C."/>
        </authorList>
    </citation>
    <scope>NUCLEOTIDE SEQUENCE [LARGE SCALE GENOMIC DNA]</scope>
    <source>
        <strain evidence="2 3">V7</strain>
    </source>
</reference>
<gene>
    <name evidence="2" type="ORF">V7x_49650</name>
</gene>
<evidence type="ECO:0000313" key="2">
    <source>
        <dbReference type="EMBL" id="TWU63225.1"/>
    </source>
</evidence>